<dbReference type="PANTHER" id="PTHR24326:SF522">
    <property type="entry name" value="HOMEOBOX-LEUCINE ZIPPER PROTEIN ATHB-52"/>
    <property type="match status" value="1"/>
</dbReference>
<evidence type="ECO:0000256" key="4">
    <source>
        <dbReference type="ARBA" id="ARBA00023155"/>
    </source>
</evidence>
<dbReference type="SUPFAM" id="SSF46689">
    <property type="entry name" value="Homeodomain-like"/>
    <property type="match status" value="1"/>
</dbReference>
<keyword evidence="6 8" id="KW-0539">Nucleus</keyword>
<name>A0AAP0R4X5_LIQFO</name>
<dbReference type="GO" id="GO:0043565">
    <property type="term" value="F:sequence-specific DNA binding"/>
    <property type="evidence" value="ECO:0007669"/>
    <property type="project" value="TreeGrafter"/>
</dbReference>
<dbReference type="Pfam" id="PF00046">
    <property type="entry name" value="Homeodomain"/>
    <property type="match status" value="1"/>
</dbReference>
<evidence type="ECO:0000256" key="11">
    <source>
        <dbReference type="SAM" id="Coils"/>
    </source>
</evidence>
<evidence type="ECO:0000256" key="2">
    <source>
        <dbReference type="ARBA" id="ARBA00023015"/>
    </source>
</evidence>
<dbReference type="InterPro" id="IPR009057">
    <property type="entry name" value="Homeodomain-like_sf"/>
</dbReference>
<evidence type="ECO:0000259" key="12">
    <source>
        <dbReference type="PROSITE" id="PS50071"/>
    </source>
</evidence>
<comment type="caution">
    <text evidence="13">The sequence shown here is derived from an EMBL/GenBank/DDBJ whole genome shotgun (WGS) entry which is preliminary data.</text>
</comment>
<evidence type="ECO:0000256" key="3">
    <source>
        <dbReference type="ARBA" id="ARBA00023125"/>
    </source>
</evidence>
<evidence type="ECO:0000256" key="5">
    <source>
        <dbReference type="ARBA" id="ARBA00023163"/>
    </source>
</evidence>
<keyword evidence="5 10" id="KW-0804">Transcription</keyword>
<dbReference type="InterPro" id="IPR045224">
    <property type="entry name" value="HDZip_class_I_plant"/>
</dbReference>
<comment type="subcellular location">
    <subcellularLocation>
        <location evidence="1 8 9">Nucleus</location>
    </subcellularLocation>
</comment>
<keyword evidence="2 10" id="KW-0805">Transcription regulation</keyword>
<protein>
    <recommendedName>
        <fullName evidence="10">Homeobox-leucine zipper protein</fullName>
    </recommendedName>
    <alternativeName>
        <fullName evidence="10">HD-ZIP protein</fullName>
    </alternativeName>
    <alternativeName>
        <fullName evidence="10">Homeodomain transcription factor</fullName>
    </alternativeName>
</protein>
<reference evidence="13 14" key="1">
    <citation type="journal article" date="2024" name="Plant J.">
        <title>Genome sequences and population genomics reveal climatic adaptation and genomic divergence between two closely related sweetgum species.</title>
        <authorList>
            <person name="Xu W.Q."/>
            <person name="Ren C.Q."/>
            <person name="Zhang X.Y."/>
            <person name="Comes H.P."/>
            <person name="Liu X.H."/>
            <person name="Li Y.G."/>
            <person name="Kettle C.J."/>
            <person name="Jalonen R."/>
            <person name="Gaisberger H."/>
            <person name="Ma Y.Z."/>
            <person name="Qiu Y.X."/>
        </authorList>
    </citation>
    <scope>NUCLEOTIDE SEQUENCE [LARGE SCALE GENOMIC DNA]</scope>
    <source>
        <strain evidence="13">Hangzhou</strain>
    </source>
</reference>
<keyword evidence="14" id="KW-1185">Reference proteome</keyword>
<dbReference type="Proteomes" id="UP001415857">
    <property type="component" value="Unassembled WGS sequence"/>
</dbReference>
<evidence type="ECO:0000256" key="7">
    <source>
        <dbReference type="ARBA" id="ARBA00025748"/>
    </source>
</evidence>
<evidence type="ECO:0000256" key="8">
    <source>
        <dbReference type="PROSITE-ProRule" id="PRU00108"/>
    </source>
</evidence>
<keyword evidence="11" id="KW-0175">Coiled coil</keyword>
<dbReference type="GO" id="GO:0000981">
    <property type="term" value="F:DNA-binding transcription factor activity, RNA polymerase II-specific"/>
    <property type="evidence" value="ECO:0007669"/>
    <property type="project" value="UniProtKB-UniRule"/>
</dbReference>
<evidence type="ECO:0000313" key="13">
    <source>
        <dbReference type="EMBL" id="KAK9268048.1"/>
    </source>
</evidence>
<comment type="similarity">
    <text evidence="7 10">Belongs to the HD-ZIP homeobox family. Class I subfamily.</text>
</comment>
<feature type="domain" description="Homeobox" evidence="12">
    <location>
        <begin position="11"/>
        <end position="71"/>
    </location>
</feature>
<feature type="DNA-binding region" description="Homeobox" evidence="8">
    <location>
        <begin position="13"/>
        <end position="72"/>
    </location>
</feature>
<organism evidence="13 14">
    <name type="scientific">Liquidambar formosana</name>
    <name type="common">Formosan gum</name>
    <dbReference type="NCBI Taxonomy" id="63359"/>
    <lineage>
        <taxon>Eukaryota</taxon>
        <taxon>Viridiplantae</taxon>
        <taxon>Streptophyta</taxon>
        <taxon>Embryophyta</taxon>
        <taxon>Tracheophyta</taxon>
        <taxon>Spermatophyta</taxon>
        <taxon>Magnoliopsida</taxon>
        <taxon>eudicotyledons</taxon>
        <taxon>Gunneridae</taxon>
        <taxon>Pentapetalae</taxon>
        <taxon>Saxifragales</taxon>
        <taxon>Altingiaceae</taxon>
        <taxon>Liquidambar</taxon>
    </lineage>
</organism>
<dbReference type="EMBL" id="JBBPBK010000016">
    <property type="protein sequence ID" value="KAK9268048.1"/>
    <property type="molecule type" value="Genomic_DNA"/>
</dbReference>
<dbReference type="SMART" id="SM00389">
    <property type="entry name" value="HOX"/>
    <property type="match status" value="1"/>
</dbReference>
<accession>A0AAP0R4X5</accession>
<dbReference type="Gene3D" id="1.10.10.60">
    <property type="entry name" value="Homeodomain-like"/>
    <property type="match status" value="1"/>
</dbReference>
<dbReference type="CDD" id="cd00086">
    <property type="entry name" value="homeodomain"/>
    <property type="match status" value="1"/>
</dbReference>
<dbReference type="PROSITE" id="PS00027">
    <property type="entry name" value="HOMEOBOX_1"/>
    <property type="match status" value="1"/>
</dbReference>
<evidence type="ECO:0000256" key="10">
    <source>
        <dbReference type="RuleBase" id="RU369038"/>
    </source>
</evidence>
<dbReference type="GO" id="GO:0045893">
    <property type="term" value="P:positive regulation of DNA-templated transcription"/>
    <property type="evidence" value="ECO:0007669"/>
    <property type="project" value="TreeGrafter"/>
</dbReference>
<evidence type="ECO:0000256" key="9">
    <source>
        <dbReference type="RuleBase" id="RU000682"/>
    </source>
</evidence>
<evidence type="ECO:0000256" key="1">
    <source>
        <dbReference type="ARBA" id="ARBA00004123"/>
    </source>
</evidence>
<evidence type="ECO:0000256" key="6">
    <source>
        <dbReference type="ARBA" id="ARBA00023242"/>
    </source>
</evidence>
<proteinExistence type="inferred from homology"/>
<gene>
    <name evidence="13" type="ORF">L1049_010487</name>
</gene>
<dbReference type="InterPro" id="IPR000047">
    <property type="entry name" value="HTH_motif"/>
</dbReference>
<sequence>MDYFKFQAQKHLPKWNKRRLTQDQQRLLETSFNFNTKLEPDRKFQLAQELGLPPRQVAIWYQNKRARWKNQSLEMDYKALQLRLENALGDNKRLEKEVHRLKQELDKAHKMLLSSSNTAYSSFSSLSASCDEDGSSSFLDNSKSCLEKEFYACLTGGEDQL</sequence>
<comment type="function">
    <text evidence="10">Transcription factor.</text>
</comment>
<dbReference type="GO" id="GO:0005634">
    <property type="term" value="C:nucleus"/>
    <property type="evidence" value="ECO:0007669"/>
    <property type="project" value="UniProtKB-SubCell"/>
</dbReference>
<dbReference type="PANTHER" id="PTHR24326">
    <property type="entry name" value="HOMEOBOX-LEUCINE ZIPPER PROTEIN"/>
    <property type="match status" value="1"/>
</dbReference>
<keyword evidence="3 8" id="KW-0238">DNA-binding</keyword>
<evidence type="ECO:0000313" key="14">
    <source>
        <dbReference type="Proteomes" id="UP001415857"/>
    </source>
</evidence>
<dbReference type="PROSITE" id="PS50071">
    <property type="entry name" value="HOMEOBOX_2"/>
    <property type="match status" value="1"/>
</dbReference>
<dbReference type="InterPro" id="IPR017970">
    <property type="entry name" value="Homeobox_CS"/>
</dbReference>
<dbReference type="InterPro" id="IPR001356">
    <property type="entry name" value="HD"/>
</dbReference>
<dbReference type="PRINTS" id="PR00031">
    <property type="entry name" value="HTHREPRESSR"/>
</dbReference>
<keyword evidence="4 8" id="KW-0371">Homeobox</keyword>
<feature type="coiled-coil region" evidence="11">
    <location>
        <begin position="63"/>
        <end position="111"/>
    </location>
</feature>
<dbReference type="AlphaFoldDB" id="A0AAP0R4X5"/>